<dbReference type="EMBL" id="JAMYJR010000029">
    <property type="protein sequence ID" value="MCO8274166.1"/>
    <property type="molecule type" value="Genomic_DNA"/>
</dbReference>
<keyword evidence="15" id="KW-1185">Reference proteome</keyword>
<dbReference type="SMART" id="SM00304">
    <property type="entry name" value="HAMP"/>
    <property type="match status" value="1"/>
</dbReference>
<keyword evidence="11" id="KW-0472">Membrane</keyword>
<dbReference type="PRINTS" id="PR00344">
    <property type="entry name" value="BCTRLSENSOR"/>
</dbReference>
<name>A0ABT1DX09_9ACTN</name>
<feature type="domain" description="Histidine kinase" evidence="12">
    <location>
        <begin position="387"/>
        <end position="600"/>
    </location>
</feature>
<dbReference type="Gene3D" id="6.10.340.10">
    <property type="match status" value="1"/>
</dbReference>
<dbReference type="InterPro" id="IPR050736">
    <property type="entry name" value="Sensor_HK_Regulatory"/>
</dbReference>
<dbReference type="CDD" id="cd00082">
    <property type="entry name" value="HisKA"/>
    <property type="match status" value="1"/>
</dbReference>
<keyword evidence="9" id="KW-0902">Two-component regulatory system</keyword>
<evidence type="ECO:0000256" key="4">
    <source>
        <dbReference type="ARBA" id="ARBA00022553"/>
    </source>
</evidence>
<dbReference type="PANTHER" id="PTHR43711:SF1">
    <property type="entry name" value="HISTIDINE KINASE 1"/>
    <property type="match status" value="1"/>
</dbReference>
<evidence type="ECO:0000256" key="1">
    <source>
        <dbReference type="ARBA" id="ARBA00000085"/>
    </source>
</evidence>
<dbReference type="InterPro" id="IPR005467">
    <property type="entry name" value="His_kinase_dom"/>
</dbReference>
<evidence type="ECO:0000259" key="13">
    <source>
        <dbReference type="PROSITE" id="PS50885"/>
    </source>
</evidence>
<evidence type="ECO:0000256" key="3">
    <source>
        <dbReference type="ARBA" id="ARBA00012438"/>
    </source>
</evidence>
<dbReference type="InterPro" id="IPR036097">
    <property type="entry name" value="HisK_dim/P_sf"/>
</dbReference>
<evidence type="ECO:0000256" key="10">
    <source>
        <dbReference type="SAM" id="MobiDB-lite"/>
    </source>
</evidence>
<evidence type="ECO:0000256" key="2">
    <source>
        <dbReference type="ARBA" id="ARBA00004236"/>
    </source>
</evidence>
<dbReference type="Gene3D" id="1.10.287.130">
    <property type="match status" value="1"/>
</dbReference>
<proteinExistence type="predicted"/>
<dbReference type="Gene3D" id="3.30.565.10">
    <property type="entry name" value="Histidine kinase-like ATPase, C-terminal domain"/>
    <property type="match status" value="1"/>
</dbReference>
<evidence type="ECO:0000256" key="6">
    <source>
        <dbReference type="ARBA" id="ARBA00022692"/>
    </source>
</evidence>
<feature type="domain" description="HAMP" evidence="13">
    <location>
        <begin position="327"/>
        <end position="379"/>
    </location>
</feature>
<dbReference type="SUPFAM" id="SSF47384">
    <property type="entry name" value="Homodimeric domain of signal transducing histidine kinase"/>
    <property type="match status" value="1"/>
</dbReference>
<dbReference type="GO" id="GO:0016301">
    <property type="term" value="F:kinase activity"/>
    <property type="evidence" value="ECO:0007669"/>
    <property type="project" value="UniProtKB-KW"/>
</dbReference>
<comment type="subcellular location">
    <subcellularLocation>
        <location evidence="2">Cell membrane</location>
    </subcellularLocation>
</comment>
<evidence type="ECO:0000256" key="11">
    <source>
        <dbReference type="SAM" id="Phobius"/>
    </source>
</evidence>
<dbReference type="Pfam" id="PF00672">
    <property type="entry name" value="HAMP"/>
    <property type="match status" value="1"/>
</dbReference>
<dbReference type="InterPro" id="IPR003661">
    <property type="entry name" value="HisK_dim/P_dom"/>
</dbReference>
<reference evidence="14 15" key="1">
    <citation type="submission" date="2022-06" db="EMBL/GenBank/DDBJ databases">
        <title>New Species of the Genus Actinoplanes, ActinopZanes ferrugineus.</title>
        <authorList>
            <person name="Ding P."/>
        </authorList>
    </citation>
    <scope>NUCLEOTIDE SEQUENCE [LARGE SCALE GENOMIC DNA]</scope>
    <source>
        <strain evidence="14 15">TRM88003</strain>
    </source>
</reference>
<evidence type="ECO:0000259" key="12">
    <source>
        <dbReference type="PROSITE" id="PS50109"/>
    </source>
</evidence>
<dbReference type="CDD" id="cd00075">
    <property type="entry name" value="HATPase"/>
    <property type="match status" value="1"/>
</dbReference>
<keyword evidence="4" id="KW-0597">Phosphoprotein</keyword>
<evidence type="ECO:0000256" key="9">
    <source>
        <dbReference type="ARBA" id="ARBA00023012"/>
    </source>
</evidence>
<dbReference type="PROSITE" id="PS50885">
    <property type="entry name" value="HAMP"/>
    <property type="match status" value="1"/>
</dbReference>
<organism evidence="14 15">
    <name type="scientific">Paractinoplanes aksuensis</name>
    <dbReference type="NCBI Taxonomy" id="2939490"/>
    <lineage>
        <taxon>Bacteria</taxon>
        <taxon>Bacillati</taxon>
        <taxon>Actinomycetota</taxon>
        <taxon>Actinomycetes</taxon>
        <taxon>Micromonosporales</taxon>
        <taxon>Micromonosporaceae</taxon>
        <taxon>Paractinoplanes</taxon>
    </lineage>
</organism>
<evidence type="ECO:0000313" key="14">
    <source>
        <dbReference type="EMBL" id="MCO8274166.1"/>
    </source>
</evidence>
<gene>
    <name evidence="14" type="ORF">M1L60_26555</name>
</gene>
<dbReference type="SMART" id="SM00387">
    <property type="entry name" value="HATPase_c"/>
    <property type="match status" value="1"/>
</dbReference>
<dbReference type="Proteomes" id="UP001523369">
    <property type="component" value="Unassembled WGS sequence"/>
</dbReference>
<dbReference type="EC" id="2.7.13.3" evidence="3"/>
<comment type="catalytic activity">
    <reaction evidence="1">
        <text>ATP + protein L-histidine = ADP + protein N-phospho-L-histidine.</text>
        <dbReference type="EC" id="2.7.13.3"/>
    </reaction>
</comment>
<dbReference type="RefSeq" id="WP_253240245.1">
    <property type="nucleotide sequence ID" value="NZ_JAMYJR010000029.1"/>
</dbReference>
<dbReference type="InterPro" id="IPR003660">
    <property type="entry name" value="HAMP_dom"/>
</dbReference>
<comment type="caution">
    <text evidence="14">The sequence shown here is derived from an EMBL/GenBank/DDBJ whole genome shotgun (WGS) entry which is preliminary data.</text>
</comment>
<evidence type="ECO:0000256" key="5">
    <source>
        <dbReference type="ARBA" id="ARBA00022679"/>
    </source>
</evidence>
<evidence type="ECO:0000256" key="7">
    <source>
        <dbReference type="ARBA" id="ARBA00022777"/>
    </source>
</evidence>
<keyword evidence="6 11" id="KW-0812">Transmembrane</keyword>
<dbReference type="InterPro" id="IPR003594">
    <property type="entry name" value="HATPase_dom"/>
</dbReference>
<dbReference type="SUPFAM" id="SSF158472">
    <property type="entry name" value="HAMP domain-like"/>
    <property type="match status" value="1"/>
</dbReference>
<accession>A0ABT1DX09</accession>
<feature type="transmembrane region" description="Helical" evidence="11">
    <location>
        <begin position="307"/>
        <end position="327"/>
    </location>
</feature>
<protein>
    <recommendedName>
        <fullName evidence="3">histidine kinase</fullName>
        <ecNumber evidence="3">2.7.13.3</ecNumber>
    </recommendedName>
</protein>
<evidence type="ECO:0000313" key="15">
    <source>
        <dbReference type="Proteomes" id="UP001523369"/>
    </source>
</evidence>
<dbReference type="SMART" id="SM00388">
    <property type="entry name" value="HisKA"/>
    <property type="match status" value="1"/>
</dbReference>
<feature type="region of interest" description="Disordered" evidence="10">
    <location>
        <begin position="597"/>
        <end position="619"/>
    </location>
</feature>
<keyword evidence="7 14" id="KW-0418">Kinase</keyword>
<evidence type="ECO:0000256" key="8">
    <source>
        <dbReference type="ARBA" id="ARBA00022989"/>
    </source>
</evidence>
<dbReference type="InterPro" id="IPR004358">
    <property type="entry name" value="Sig_transdc_His_kin-like_C"/>
</dbReference>
<keyword evidence="5" id="KW-0808">Transferase</keyword>
<sequence length="619" mass="65388">MRSHLLLRLLALSVVVSVLSVAATAWLAVRTTTRAIQQEQVQALTDDARIYDALLGYAATHRDWSGVGPLVDDLASRTGHRIALTDRVRGPLADSASGALPPRVSATVDALGVDPDLLPSAHDDRIDDRAVGPFRLTAAERADLRIVADRVAGCLREPPAGPAAEQQESVFRTAVVVDQPSGRPRIDTPGTDLSTDLACARPRAALAEPTATEKRALGRLNTLVGACLKRQRLPAVRVGLDNTWTWADQAAARAGESRAGAVADCLAASRREQLAGYVAPAALLFVTTPGAPAGPSFDLSPGNRNRVIGVAGLVLLLAVGVTALVGVRMVRPLRALTAAAGRMRDGDDGTRVAVTGRDEIARLGTAFNAMAERRHEVEQLRRAMVGDVAHEMRTPVTNIRGWLEAADEGVVPLDRELTSSLLEEALLLQHVIDDLQDLAAFDAGELRLTRSAVAVDDLLRSTADAFAASADRAGVELVVEPSAGILQADPVRLRQAVGNLVANAIRHTPAGGRVTLSARTEKGLTSINVADTGEGIAAEHQELIFERFWRADKSRNRRTGGSGLGLSIVRKLAEAHGGKATVTSTYGRGSSFTISLGEGGNNRGGSVVETNALPRRTET</sequence>
<keyword evidence="8 11" id="KW-1133">Transmembrane helix</keyword>
<dbReference type="SUPFAM" id="SSF55874">
    <property type="entry name" value="ATPase domain of HSP90 chaperone/DNA topoisomerase II/histidine kinase"/>
    <property type="match status" value="1"/>
</dbReference>
<dbReference type="Pfam" id="PF02518">
    <property type="entry name" value="HATPase_c"/>
    <property type="match status" value="1"/>
</dbReference>
<dbReference type="CDD" id="cd06225">
    <property type="entry name" value="HAMP"/>
    <property type="match status" value="1"/>
</dbReference>
<dbReference type="PROSITE" id="PS50109">
    <property type="entry name" value="HIS_KIN"/>
    <property type="match status" value="1"/>
</dbReference>
<dbReference type="InterPro" id="IPR036890">
    <property type="entry name" value="HATPase_C_sf"/>
</dbReference>
<dbReference type="PANTHER" id="PTHR43711">
    <property type="entry name" value="TWO-COMPONENT HISTIDINE KINASE"/>
    <property type="match status" value="1"/>
</dbReference>
<dbReference type="Pfam" id="PF00512">
    <property type="entry name" value="HisKA"/>
    <property type="match status" value="1"/>
</dbReference>